<evidence type="ECO:0000256" key="11">
    <source>
        <dbReference type="ARBA" id="ARBA00023002"/>
    </source>
</evidence>
<keyword evidence="9" id="KW-0274">FAD</keyword>
<dbReference type="Gene3D" id="1.10.8.870">
    <property type="entry name" value="Alpha-glycerophosphate oxidase, cap domain"/>
    <property type="match status" value="1"/>
</dbReference>
<evidence type="ECO:0000256" key="13">
    <source>
        <dbReference type="ARBA" id="ARBA00023232"/>
    </source>
</evidence>
<dbReference type="GO" id="GO:0045548">
    <property type="term" value="F:phenylalanine ammonia-lyase activity"/>
    <property type="evidence" value="ECO:0007669"/>
    <property type="project" value="UniProtKB-EC"/>
</dbReference>
<evidence type="ECO:0000256" key="1">
    <source>
        <dbReference type="ARBA" id="ARBA00001974"/>
    </source>
</evidence>
<comment type="subunit">
    <text evidence="7">Homotetramer.</text>
</comment>
<dbReference type="Pfam" id="PF16901">
    <property type="entry name" value="DAO_C"/>
    <property type="match status" value="1"/>
</dbReference>
<dbReference type="EMBL" id="QGKY02001925">
    <property type="protein sequence ID" value="KAF2549121.1"/>
    <property type="molecule type" value="Genomic_DNA"/>
</dbReference>
<keyword evidence="15" id="KW-0456">Lyase</keyword>
<evidence type="ECO:0000256" key="12">
    <source>
        <dbReference type="ARBA" id="ARBA00023128"/>
    </source>
</evidence>
<comment type="pathway">
    <text evidence="5">Polyol metabolism; glycerol degradation via glycerol kinase pathway; glycerone phosphate from sn-glycerol 3-phosphate (anaerobic route): step 1/1.</text>
</comment>
<dbReference type="InterPro" id="IPR006076">
    <property type="entry name" value="FAD-dep_OxRdtase"/>
</dbReference>
<evidence type="ECO:0000256" key="10">
    <source>
        <dbReference type="ARBA" id="ARBA00022946"/>
    </source>
</evidence>
<comment type="cofactor">
    <cofactor evidence="1">
        <name>FAD</name>
        <dbReference type="ChEBI" id="CHEBI:57692"/>
    </cofactor>
</comment>
<gene>
    <name evidence="19" type="ORF">F2Q70_00023683</name>
</gene>
<comment type="similarity">
    <text evidence="15">Belongs to the PAL/histidase family.</text>
</comment>
<dbReference type="Gene3D" id="3.50.50.60">
    <property type="entry name" value="FAD/NAD(P)-binding domain"/>
    <property type="match status" value="1"/>
</dbReference>
<dbReference type="NCBIfam" id="TIGR01226">
    <property type="entry name" value="phe_am_lyase"/>
    <property type="match status" value="1"/>
</dbReference>
<keyword evidence="10" id="KW-0809">Transit peptide</keyword>
<dbReference type="FunFam" id="1.10.8.870:FF:000004">
    <property type="entry name" value="Glycerol-3-phosphate dehydrogenase"/>
    <property type="match status" value="1"/>
</dbReference>
<dbReference type="InterPro" id="IPR001106">
    <property type="entry name" value="Aromatic_Lyase"/>
</dbReference>
<dbReference type="InterPro" id="IPR025723">
    <property type="entry name" value="ArsA/GET3_ATPase-like"/>
</dbReference>
<comment type="similarity">
    <text evidence="6">Belongs to the FAD-dependent glycerol-3-phosphate dehydrogenase family.</text>
</comment>
<dbReference type="PANTHER" id="PTHR11985:SF15">
    <property type="entry name" value="GLYCEROL-3-PHOSPHATE DEHYDROGENASE, MITOCHONDRIAL"/>
    <property type="match status" value="1"/>
</dbReference>
<keyword evidence="12" id="KW-0496">Mitochondrion</keyword>
<accession>A0A8S9GRE6</accession>
<keyword evidence="8" id="KW-0285">Flavoprotein</keyword>
<dbReference type="Gene3D" id="3.40.50.300">
    <property type="entry name" value="P-loop containing nucleotide triphosphate hydrolases"/>
    <property type="match status" value="1"/>
</dbReference>
<evidence type="ECO:0000256" key="2">
    <source>
        <dbReference type="ARBA" id="ARBA00002235"/>
    </source>
</evidence>
<evidence type="ECO:0000256" key="15">
    <source>
        <dbReference type="RuleBase" id="RU003954"/>
    </source>
</evidence>
<name>A0A8S9GRE6_BRACR</name>
<feature type="domain" description="Alpha-glycerophosphate oxidase C-terminal" evidence="18">
    <location>
        <begin position="880"/>
        <end position="1015"/>
    </location>
</feature>
<comment type="function">
    <text evidence="2">This is a key enzyme of plant metabolism catalyzing the first reaction in the biosynthesis from L-phenylalanine of a wide variety of natural products based on the phenylpropane skeleton.</text>
</comment>
<dbReference type="InterPro" id="IPR027417">
    <property type="entry name" value="P-loop_NTPase"/>
</dbReference>
<dbReference type="GO" id="GO:0005739">
    <property type="term" value="C:mitochondrion"/>
    <property type="evidence" value="ECO:0007669"/>
    <property type="project" value="UniProtKB-SubCell"/>
</dbReference>
<dbReference type="Gene3D" id="3.30.9.10">
    <property type="entry name" value="D-Amino Acid Oxidase, subunit A, domain 2"/>
    <property type="match status" value="1"/>
</dbReference>
<evidence type="ECO:0000259" key="16">
    <source>
        <dbReference type="Pfam" id="PF01266"/>
    </source>
</evidence>
<dbReference type="SUPFAM" id="SSF48557">
    <property type="entry name" value="L-aspartase-like"/>
    <property type="match status" value="1"/>
</dbReference>
<evidence type="ECO:0000256" key="4">
    <source>
        <dbReference type="ARBA" id="ARBA00004496"/>
    </source>
</evidence>
<sequence>MVRSRLSKLSYLIHKDSSGRERVHRLYEAEMREQNGDGTGGPWLTHRRSRGLNPAEETAEPVGVLQRIKADKGKEPWVKRYALRTSPQWLGPQIEVIRAATKMIEREINSVNDNPLIDVSRNKALHGGNFQGTPIGVAMDNTRLAIASIGKLMFAQFSELVNDFYNNGLPSNLSGGRNPSLDYGFKGAEIAMASYCSELQFLANPVTNHVQSAEQHNQDVNSLGLVSSRKTEEAVDILKLMSTTYLVALCQAVDLRHIEENLKKAVKAAVSQVAKRVLTVGVNGELHPSRFTERDVLQVFDREHVFSYADDPCSFAYPLMQRLRHVLVDHALEDPDREANVSTSIFQKIGAFETELKVVLPKEVERVRGEYEGGCSVVGNRIKECRSYPLYRERMVKVRELFRDTESTEFVIVTIPTVMAVSESSRLSASLKKESVPVKRLVVNQILPPSSSDCKFRSIKRKVYVYLNQRIVAHCNGPNARSRYDTRGFRTLWFDINGGSPGRYGDQRRPCSALLGRYHLEMRFSHIIHVKKNEEAGVRYLEKAVFNLDYGQLKLVFHALEERKQLIENAPHLCHALPCMTPCFDWFEVVYFWMGLKMYDLVAGPRLLHLSRYYSAQESAELFPTLARKGKDKSLRGTVVYYDGQMNDSRLNVGLACTAALAGAAVLNHAEVVSLITDEATKRIIGARVRNNLTGKEFDSYAKVVVNAAGPFCDSIRKMVDEDTKPMICPSSGVHIVLPDYYSPEGMGLIVPKTKDGRVVFMLPWLGRTVAGTTDSNTSITPLPEPHEDEIQFILDAISDYLNIKVRRTDVLSAWSGIRPLAMDPTAKSTESISRDHVVFEENPGLVTITGGKWTTYRSMAEDAVDAAIKSGKLSPTNECVTQKLQILGSHGWEPSSFTALAQQYVRMKKTYGGKVVPGAMDTSAAKHLSHAYGSMADRVAIIAQEEGLGKRLAHGHPFLEAEVAYCARHEYCESAVDFIARRCRIAFLDTDAAARALQRVVEILASEHKWDKSREKQELQKAKEFLQTFKSSKNAQFHDGKHN</sequence>
<dbReference type="Pfam" id="PF01266">
    <property type="entry name" value="DAO"/>
    <property type="match status" value="1"/>
</dbReference>
<evidence type="ECO:0000259" key="17">
    <source>
        <dbReference type="Pfam" id="PF02374"/>
    </source>
</evidence>
<comment type="subcellular location">
    <subcellularLocation>
        <location evidence="4">Cytoplasm</location>
    </subcellularLocation>
    <subcellularLocation>
        <location evidence="3">Mitochondrion</location>
    </subcellularLocation>
</comment>
<dbReference type="GO" id="GO:0006559">
    <property type="term" value="P:L-phenylalanine catabolic process"/>
    <property type="evidence" value="ECO:0007669"/>
    <property type="project" value="UniProtKB-KW"/>
</dbReference>
<dbReference type="GO" id="GO:0006072">
    <property type="term" value="P:glycerol-3-phosphate metabolic process"/>
    <property type="evidence" value="ECO:0007669"/>
    <property type="project" value="InterPro"/>
</dbReference>
<evidence type="ECO:0000256" key="6">
    <source>
        <dbReference type="ARBA" id="ARBA00007330"/>
    </source>
</evidence>
<dbReference type="InterPro" id="IPR005922">
    <property type="entry name" value="Phe_NH3-lyase"/>
</dbReference>
<evidence type="ECO:0000256" key="7">
    <source>
        <dbReference type="ARBA" id="ARBA00011881"/>
    </source>
</evidence>
<feature type="domain" description="ArsA/GET3 Anion-transporting ATPase-like" evidence="17">
    <location>
        <begin position="392"/>
        <end position="463"/>
    </location>
</feature>
<dbReference type="SUPFAM" id="SSF51905">
    <property type="entry name" value="FAD/NAD(P)-binding domain"/>
    <property type="match status" value="1"/>
</dbReference>
<evidence type="ECO:0000259" key="18">
    <source>
        <dbReference type="Pfam" id="PF16901"/>
    </source>
</evidence>
<dbReference type="Gene3D" id="1.20.200.10">
    <property type="entry name" value="Fumarase/aspartase (Central domain)"/>
    <property type="match status" value="1"/>
</dbReference>
<dbReference type="Pfam" id="PF02374">
    <property type="entry name" value="ArsA_ATPase"/>
    <property type="match status" value="1"/>
</dbReference>
<dbReference type="InterPro" id="IPR008948">
    <property type="entry name" value="L-Aspartase-like"/>
</dbReference>
<evidence type="ECO:0000256" key="9">
    <source>
        <dbReference type="ARBA" id="ARBA00022827"/>
    </source>
</evidence>
<evidence type="ECO:0000256" key="3">
    <source>
        <dbReference type="ARBA" id="ARBA00004173"/>
    </source>
</evidence>
<evidence type="ECO:0000313" key="19">
    <source>
        <dbReference type="EMBL" id="KAF2549121.1"/>
    </source>
</evidence>
<evidence type="ECO:0000256" key="8">
    <source>
        <dbReference type="ARBA" id="ARBA00022630"/>
    </source>
</evidence>
<dbReference type="InterPro" id="IPR000447">
    <property type="entry name" value="G3P_DH_FAD-dep"/>
</dbReference>
<protein>
    <recommendedName>
        <fullName evidence="20">Phenylalanine ammonia-lyase</fullName>
    </recommendedName>
</protein>
<dbReference type="InterPro" id="IPR031656">
    <property type="entry name" value="DAO_C"/>
</dbReference>
<comment type="catalytic activity">
    <reaction evidence="14">
        <text>L-phenylalanine = (E)-cinnamate + NH4(+)</text>
        <dbReference type="Rhea" id="RHEA:21384"/>
        <dbReference type="ChEBI" id="CHEBI:15669"/>
        <dbReference type="ChEBI" id="CHEBI:28938"/>
        <dbReference type="ChEBI" id="CHEBI:58095"/>
        <dbReference type="EC" id="4.3.1.24"/>
    </reaction>
</comment>
<evidence type="ECO:0000256" key="5">
    <source>
        <dbReference type="ARBA" id="ARBA00005157"/>
    </source>
</evidence>
<dbReference type="InterPro" id="IPR036188">
    <property type="entry name" value="FAD/NAD-bd_sf"/>
</dbReference>
<evidence type="ECO:0008006" key="20">
    <source>
        <dbReference type="Google" id="ProtNLM"/>
    </source>
</evidence>
<dbReference type="PROSITE" id="PS00978">
    <property type="entry name" value="FAD_G3PDH_2"/>
    <property type="match status" value="1"/>
</dbReference>
<dbReference type="GO" id="GO:0004368">
    <property type="term" value="F:glycerol-3-phosphate dehydrogenase (quinone) activity"/>
    <property type="evidence" value="ECO:0007669"/>
    <property type="project" value="InterPro"/>
</dbReference>
<dbReference type="AlphaFoldDB" id="A0A8S9GRE6"/>
<dbReference type="InterPro" id="IPR038299">
    <property type="entry name" value="DAO_C_sf"/>
</dbReference>
<dbReference type="PANTHER" id="PTHR11985">
    <property type="entry name" value="GLYCEROL-3-PHOSPHATE DEHYDROGENASE"/>
    <property type="match status" value="1"/>
</dbReference>
<dbReference type="Pfam" id="PF00221">
    <property type="entry name" value="Lyase_aromatic"/>
    <property type="match status" value="1"/>
</dbReference>
<proteinExistence type="inferred from homology"/>
<keyword evidence="11" id="KW-0560">Oxidoreductase</keyword>
<organism evidence="19">
    <name type="scientific">Brassica cretica</name>
    <name type="common">Mustard</name>
    <dbReference type="NCBI Taxonomy" id="69181"/>
    <lineage>
        <taxon>Eukaryota</taxon>
        <taxon>Viridiplantae</taxon>
        <taxon>Streptophyta</taxon>
        <taxon>Embryophyta</taxon>
        <taxon>Tracheophyta</taxon>
        <taxon>Spermatophyta</taxon>
        <taxon>Magnoliopsida</taxon>
        <taxon>eudicotyledons</taxon>
        <taxon>Gunneridae</taxon>
        <taxon>Pentapetalae</taxon>
        <taxon>rosids</taxon>
        <taxon>malvids</taxon>
        <taxon>Brassicales</taxon>
        <taxon>Brassicaceae</taxon>
        <taxon>Brassiceae</taxon>
        <taxon>Brassica</taxon>
    </lineage>
</organism>
<keyword evidence="13" id="KW-0585">Phenylalanine catabolism</keyword>
<reference evidence="19" key="1">
    <citation type="submission" date="2019-12" db="EMBL/GenBank/DDBJ databases">
        <title>Genome sequencing and annotation of Brassica cretica.</title>
        <authorList>
            <person name="Studholme D.J."/>
            <person name="Sarris P.F."/>
        </authorList>
    </citation>
    <scope>NUCLEOTIDE SEQUENCE</scope>
    <source>
        <strain evidence="19">PFS-102/07</strain>
        <tissue evidence="19">Leaf</tissue>
    </source>
</reference>
<feature type="domain" description="FAD dependent oxidoreductase" evidence="16">
    <location>
        <begin position="537"/>
        <end position="857"/>
    </location>
</feature>
<comment type="caution">
    <text evidence="19">The sequence shown here is derived from an EMBL/GenBank/DDBJ whole genome shotgun (WGS) entry which is preliminary data.</text>
</comment>
<evidence type="ECO:0000256" key="14">
    <source>
        <dbReference type="ARBA" id="ARBA00023537"/>
    </source>
</evidence>